<dbReference type="Pfam" id="PF17932">
    <property type="entry name" value="TetR_C_24"/>
    <property type="match status" value="1"/>
</dbReference>
<dbReference type="AlphaFoldDB" id="A0A1H3I3G7"/>
<keyword evidence="1" id="KW-0805">Transcription regulation</keyword>
<dbReference type="GO" id="GO:0000976">
    <property type="term" value="F:transcription cis-regulatory region binding"/>
    <property type="evidence" value="ECO:0007669"/>
    <property type="project" value="TreeGrafter"/>
</dbReference>
<dbReference type="InterPro" id="IPR050109">
    <property type="entry name" value="HTH-type_TetR-like_transc_reg"/>
</dbReference>
<evidence type="ECO:0000256" key="3">
    <source>
        <dbReference type="ARBA" id="ARBA00023163"/>
    </source>
</evidence>
<organism evidence="6 7">
    <name type="scientific">Lentibacter algarum</name>
    <dbReference type="NCBI Taxonomy" id="576131"/>
    <lineage>
        <taxon>Bacteria</taxon>
        <taxon>Pseudomonadati</taxon>
        <taxon>Pseudomonadota</taxon>
        <taxon>Alphaproteobacteria</taxon>
        <taxon>Rhodobacterales</taxon>
        <taxon>Roseobacteraceae</taxon>
        <taxon>Lentibacter</taxon>
    </lineage>
</organism>
<dbReference type="SUPFAM" id="SSF48498">
    <property type="entry name" value="Tetracyclin repressor-like, C-terminal domain"/>
    <property type="match status" value="1"/>
</dbReference>
<evidence type="ECO:0000259" key="5">
    <source>
        <dbReference type="PROSITE" id="PS50977"/>
    </source>
</evidence>
<gene>
    <name evidence="6" type="ORF">SAMN05444486_101837</name>
</gene>
<dbReference type="GO" id="GO:0003700">
    <property type="term" value="F:DNA-binding transcription factor activity"/>
    <property type="evidence" value="ECO:0007669"/>
    <property type="project" value="TreeGrafter"/>
</dbReference>
<dbReference type="FunFam" id="1.10.10.60:FF:000141">
    <property type="entry name" value="TetR family transcriptional regulator"/>
    <property type="match status" value="1"/>
</dbReference>
<dbReference type="InterPro" id="IPR041490">
    <property type="entry name" value="KstR2_TetR_C"/>
</dbReference>
<feature type="domain" description="HTH tetR-type" evidence="5">
    <location>
        <begin position="10"/>
        <end position="70"/>
    </location>
</feature>
<evidence type="ECO:0000256" key="1">
    <source>
        <dbReference type="ARBA" id="ARBA00023015"/>
    </source>
</evidence>
<dbReference type="PANTHER" id="PTHR30055">
    <property type="entry name" value="HTH-TYPE TRANSCRIPTIONAL REGULATOR RUTR"/>
    <property type="match status" value="1"/>
</dbReference>
<dbReference type="InterPro" id="IPR009057">
    <property type="entry name" value="Homeodomain-like_sf"/>
</dbReference>
<protein>
    <submittedName>
        <fullName evidence="6">Transcriptional regulator, TetR family</fullName>
    </submittedName>
</protein>
<reference evidence="6 7" key="1">
    <citation type="submission" date="2016-10" db="EMBL/GenBank/DDBJ databases">
        <authorList>
            <person name="de Groot N.N."/>
        </authorList>
    </citation>
    <scope>NUCLEOTIDE SEQUENCE [LARGE SCALE GENOMIC DNA]</scope>
    <source>
        <strain evidence="6 7">DSM 24677</strain>
    </source>
</reference>
<dbReference type="PROSITE" id="PS50977">
    <property type="entry name" value="HTH_TETR_2"/>
    <property type="match status" value="1"/>
</dbReference>
<keyword evidence="3" id="KW-0804">Transcription</keyword>
<dbReference type="Gene3D" id="1.10.357.10">
    <property type="entry name" value="Tetracycline Repressor, domain 2"/>
    <property type="match status" value="1"/>
</dbReference>
<dbReference type="Pfam" id="PF00440">
    <property type="entry name" value="TetR_N"/>
    <property type="match status" value="1"/>
</dbReference>
<feature type="DNA-binding region" description="H-T-H motif" evidence="4">
    <location>
        <begin position="33"/>
        <end position="52"/>
    </location>
</feature>
<keyword evidence="2 4" id="KW-0238">DNA-binding</keyword>
<keyword evidence="7" id="KW-1185">Reference proteome</keyword>
<evidence type="ECO:0000256" key="4">
    <source>
        <dbReference type="PROSITE-ProRule" id="PRU00335"/>
    </source>
</evidence>
<dbReference type="SUPFAM" id="SSF46689">
    <property type="entry name" value="Homeodomain-like"/>
    <property type="match status" value="1"/>
</dbReference>
<dbReference type="PANTHER" id="PTHR30055:SF234">
    <property type="entry name" value="HTH-TYPE TRANSCRIPTIONAL REGULATOR BETI"/>
    <property type="match status" value="1"/>
</dbReference>
<evidence type="ECO:0000313" key="7">
    <source>
        <dbReference type="Proteomes" id="UP000199026"/>
    </source>
</evidence>
<dbReference type="OrthoDB" id="9779746at2"/>
<dbReference type="InterPro" id="IPR036271">
    <property type="entry name" value="Tet_transcr_reg_TetR-rel_C_sf"/>
</dbReference>
<dbReference type="STRING" id="576131.SAMN05444486_101837"/>
<name>A0A1H3I3G7_9RHOB</name>
<dbReference type="PRINTS" id="PR00455">
    <property type="entry name" value="HTHTETR"/>
</dbReference>
<evidence type="ECO:0000256" key="2">
    <source>
        <dbReference type="ARBA" id="ARBA00023125"/>
    </source>
</evidence>
<dbReference type="GeneID" id="78123624"/>
<dbReference type="Gene3D" id="1.10.10.60">
    <property type="entry name" value="Homeodomain-like"/>
    <property type="match status" value="1"/>
</dbReference>
<dbReference type="Proteomes" id="UP000199026">
    <property type="component" value="Unassembled WGS sequence"/>
</dbReference>
<dbReference type="RefSeq" id="WP_089888072.1">
    <property type="nucleotide sequence ID" value="NZ_CALJFH010000031.1"/>
</dbReference>
<dbReference type="InterPro" id="IPR001647">
    <property type="entry name" value="HTH_TetR"/>
</dbReference>
<sequence length="198" mass="21818">MARTQAKDHGAKREAILEAAARVFASEGFDRASMAALAQDAGISKANIYHYYDSKDALLFDLLDSHLKELRDRLAEVNLDGLTPAEKLHALCAEVLLAYQGADNAHRVQSAGMDHLPPEQRQILVGYQRDMVKQLSGVIAENAPDVFERDPAKLRSVTMSVFGMLNWHYMWNASADEHARRAYGAEVAKLALGGLKAL</sequence>
<proteinExistence type="predicted"/>
<dbReference type="EMBL" id="FNPR01000001">
    <property type="protein sequence ID" value="SDY22200.1"/>
    <property type="molecule type" value="Genomic_DNA"/>
</dbReference>
<evidence type="ECO:0000313" key="6">
    <source>
        <dbReference type="EMBL" id="SDY22200.1"/>
    </source>
</evidence>
<accession>A0A1H3I3G7</accession>